<gene>
    <name evidence="5" type="ORF">TTHERM_000962008</name>
</gene>
<accession>W7XGR1</accession>
<dbReference type="PANTHER" id="PTHR43150:SF2">
    <property type="entry name" value="HYPERKINETIC, ISOFORM M"/>
    <property type="match status" value="1"/>
</dbReference>
<keyword evidence="6" id="KW-1185">Reference proteome</keyword>
<dbReference type="Proteomes" id="UP000009168">
    <property type="component" value="Unassembled WGS sequence"/>
</dbReference>
<dbReference type="EMBL" id="GG662632">
    <property type="protein sequence ID" value="EWS73386.1"/>
    <property type="molecule type" value="Genomic_DNA"/>
</dbReference>
<dbReference type="AlphaFoldDB" id="W7XGR1"/>
<dbReference type="SUPFAM" id="SSF51430">
    <property type="entry name" value="NAD(P)-linked oxidoreductase"/>
    <property type="match status" value="1"/>
</dbReference>
<evidence type="ECO:0000259" key="4">
    <source>
        <dbReference type="Pfam" id="PF00248"/>
    </source>
</evidence>
<dbReference type="RefSeq" id="XP_012654076.1">
    <property type="nucleotide sequence ID" value="XM_012798622.1"/>
</dbReference>
<dbReference type="InterPro" id="IPR005399">
    <property type="entry name" value="K_chnl_volt-dep_bsu_KCNAB-rel"/>
</dbReference>
<dbReference type="KEGG" id="tet:TTHERM_000962008"/>
<dbReference type="InterPro" id="IPR036812">
    <property type="entry name" value="NAD(P)_OxRdtase_dom_sf"/>
</dbReference>
<evidence type="ECO:0000256" key="2">
    <source>
        <dbReference type="ARBA" id="ARBA00022857"/>
    </source>
</evidence>
<protein>
    <submittedName>
        <fullName evidence="5">Aldo/keto reductase family oxidoreductase</fullName>
    </submittedName>
</protein>
<dbReference type="InterPro" id="IPR023210">
    <property type="entry name" value="NADP_OxRdtase_dom"/>
</dbReference>
<sequence>MEYRFLGNSGLKVSAIEFGNWLNSDSSDRKQKMIEIIKRAYTLGINFFDTAEACSQGEGQIQFGEAFKALGAPRQEIVISSKIFWVAPPTSVDIKKFNQIGLSRKHILEGVKVSWFKEISIRLLRYSLLSQI</sequence>
<name>W7XGR1_TETTS</name>
<feature type="domain" description="NADP-dependent oxidoreductase" evidence="4">
    <location>
        <begin position="16"/>
        <end position="114"/>
    </location>
</feature>
<evidence type="ECO:0000256" key="1">
    <source>
        <dbReference type="ARBA" id="ARBA00006515"/>
    </source>
</evidence>
<dbReference type="OrthoDB" id="2310150at2759"/>
<keyword evidence="3" id="KW-0560">Oxidoreductase</keyword>
<dbReference type="Gene3D" id="3.20.20.100">
    <property type="entry name" value="NADP-dependent oxidoreductase domain"/>
    <property type="match status" value="1"/>
</dbReference>
<dbReference type="GO" id="GO:0016491">
    <property type="term" value="F:oxidoreductase activity"/>
    <property type="evidence" value="ECO:0007669"/>
    <property type="project" value="UniProtKB-KW"/>
</dbReference>
<dbReference type="PANTHER" id="PTHR43150">
    <property type="entry name" value="HYPERKINETIC, ISOFORM M"/>
    <property type="match status" value="1"/>
</dbReference>
<organism evidence="5 6">
    <name type="scientific">Tetrahymena thermophila (strain SB210)</name>
    <dbReference type="NCBI Taxonomy" id="312017"/>
    <lineage>
        <taxon>Eukaryota</taxon>
        <taxon>Sar</taxon>
        <taxon>Alveolata</taxon>
        <taxon>Ciliophora</taxon>
        <taxon>Intramacronucleata</taxon>
        <taxon>Oligohymenophorea</taxon>
        <taxon>Hymenostomatida</taxon>
        <taxon>Tetrahymenina</taxon>
        <taxon>Tetrahymenidae</taxon>
        <taxon>Tetrahymena</taxon>
    </lineage>
</organism>
<evidence type="ECO:0000313" key="5">
    <source>
        <dbReference type="EMBL" id="EWS73386.1"/>
    </source>
</evidence>
<keyword evidence="2" id="KW-0521">NADP</keyword>
<dbReference type="GeneID" id="24441239"/>
<evidence type="ECO:0000313" key="6">
    <source>
        <dbReference type="Proteomes" id="UP000009168"/>
    </source>
</evidence>
<evidence type="ECO:0000256" key="3">
    <source>
        <dbReference type="ARBA" id="ARBA00023002"/>
    </source>
</evidence>
<dbReference type="STRING" id="312017.W7XGR1"/>
<dbReference type="InParanoid" id="W7XGR1"/>
<reference evidence="6" key="1">
    <citation type="journal article" date="2006" name="PLoS Biol.">
        <title>Macronuclear genome sequence of the ciliate Tetrahymena thermophila, a model eukaryote.</title>
        <authorList>
            <person name="Eisen J.A."/>
            <person name="Coyne R.S."/>
            <person name="Wu M."/>
            <person name="Wu D."/>
            <person name="Thiagarajan M."/>
            <person name="Wortman J.R."/>
            <person name="Badger J.H."/>
            <person name="Ren Q."/>
            <person name="Amedeo P."/>
            <person name="Jones K.M."/>
            <person name="Tallon L.J."/>
            <person name="Delcher A.L."/>
            <person name="Salzberg S.L."/>
            <person name="Silva J.C."/>
            <person name="Haas B.J."/>
            <person name="Majoros W.H."/>
            <person name="Farzad M."/>
            <person name="Carlton J.M."/>
            <person name="Smith R.K. Jr."/>
            <person name="Garg J."/>
            <person name="Pearlman R.E."/>
            <person name="Karrer K.M."/>
            <person name="Sun L."/>
            <person name="Manning G."/>
            <person name="Elde N.C."/>
            <person name="Turkewitz A.P."/>
            <person name="Asai D.J."/>
            <person name="Wilkes D.E."/>
            <person name="Wang Y."/>
            <person name="Cai H."/>
            <person name="Collins K."/>
            <person name="Stewart B.A."/>
            <person name="Lee S.R."/>
            <person name="Wilamowska K."/>
            <person name="Weinberg Z."/>
            <person name="Ruzzo W.L."/>
            <person name="Wloga D."/>
            <person name="Gaertig J."/>
            <person name="Frankel J."/>
            <person name="Tsao C.-C."/>
            <person name="Gorovsky M.A."/>
            <person name="Keeling P.J."/>
            <person name="Waller R.F."/>
            <person name="Patron N.J."/>
            <person name="Cherry J.M."/>
            <person name="Stover N.A."/>
            <person name="Krieger C.J."/>
            <person name="del Toro C."/>
            <person name="Ryder H.F."/>
            <person name="Williamson S.C."/>
            <person name="Barbeau R.A."/>
            <person name="Hamilton E.P."/>
            <person name="Orias E."/>
        </authorList>
    </citation>
    <scope>NUCLEOTIDE SEQUENCE [LARGE SCALE GENOMIC DNA]</scope>
    <source>
        <strain evidence="6">SB210</strain>
    </source>
</reference>
<dbReference type="Pfam" id="PF00248">
    <property type="entry name" value="Aldo_ket_red"/>
    <property type="match status" value="1"/>
</dbReference>
<comment type="similarity">
    <text evidence="1">Belongs to the shaker potassium channel beta subunit family.</text>
</comment>
<proteinExistence type="inferred from homology"/>